<dbReference type="Pfam" id="PF16289">
    <property type="entry name" value="PIN_12"/>
    <property type="match status" value="1"/>
</dbReference>
<dbReference type="EMBL" id="CP000300">
    <property type="protein sequence ID" value="ABE51540.1"/>
    <property type="molecule type" value="Genomic_DNA"/>
</dbReference>
<dbReference type="AlphaFoldDB" id="Q12YD6"/>
<organism evidence="2 3">
    <name type="scientific">Methanococcoides burtonii (strain DSM 6242 / NBRC 107633 / OCM 468 / ACE-M)</name>
    <dbReference type="NCBI Taxonomy" id="259564"/>
    <lineage>
        <taxon>Archaea</taxon>
        <taxon>Methanobacteriati</taxon>
        <taxon>Methanobacteriota</taxon>
        <taxon>Stenosarchaea group</taxon>
        <taxon>Methanomicrobia</taxon>
        <taxon>Methanosarcinales</taxon>
        <taxon>Methanosarcinaceae</taxon>
        <taxon>Methanococcoides</taxon>
    </lineage>
</organism>
<dbReference type="OrthoDB" id="106487at2157"/>
<dbReference type="HOGENOM" id="CLU_862236_0_0_2"/>
<dbReference type="GeneID" id="3997090"/>
<evidence type="ECO:0000259" key="1">
    <source>
        <dbReference type="Pfam" id="PF16289"/>
    </source>
</evidence>
<feature type="domain" description="DUF4935" evidence="1">
    <location>
        <begin position="4"/>
        <end position="183"/>
    </location>
</feature>
<name>Q12YD6_METBU</name>
<reference evidence="3" key="1">
    <citation type="journal article" date="2009" name="ISME J.">
        <title>The genome sequence of the psychrophilic archaeon, Methanococcoides burtonii: the role of genome evolution in cold adaptation.</title>
        <authorList>
            <person name="Allen M.A."/>
            <person name="Lauro F.M."/>
            <person name="Williams T.J."/>
            <person name="Burg D."/>
            <person name="Siddiqui K.S."/>
            <person name="De Francisci D."/>
            <person name="Chong K.W."/>
            <person name="Pilak O."/>
            <person name="Chew H.H."/>
            <person name="De Maere M.Z."/>
            <person name="Ting L."/>
            <person name="Katrib M."/>
            <person name="Ng C."/>
            <person name="Sowers K.R."/>
            <person name="Galperin M.Y."/>
            <person name="Anderson I.J."/>
            <person name="Ivanova N."/>
            <person name="Dalin E."/>
            <person name="Martinez M."/>
            <person name="Lapidus A."/>
            <person name="Hauser L."/>
            <person name="Land M."/>
            <person name="Thomas T."/>
            <person name="Cavicchioli R."/>
        </authorList>
    </citation>
    <scope>NUCLEOTIDE SEQUENCE [LARGE SCALE GENOMIC DNA]</scope>
    <source>
        <strain evidence="3">DSM 6242 / NBRC 107633 / OCM 468 / ACE-M</strain>
    </source>
</reference>
<proteinExistence type="predicted"/>
<accession>Q12YD6</accession>
<dbReference type="InterPro" id="IPR032557">
    <property type="entry name" value="DUF4935"/>
</dbReference>
<sequence length="322" mass="38047">MVNIFIDTNIFLGLYESNNNKVSQIFDDITKLKKRLIIPEQVYDEFLRNRDSVLQKQINSSNKNKVEIHTTALIRHMEEYDNLKTIKDDFDEKNKLLIQKLKDLQTHSDDDPILNGFLDIYNSKDVKKIKRTETIIQKAKDRMLMGNPPIDKKKGTIGDQIIWETLLENLNDDVIFVTEDNTYVNHKLFIENEFLNVVGKKIFITDRVSVALKQVNETPSEALIEFEKTKKSKDFIEEDEIKDLLAHFETEGIDISPNLLFFLFKYSKDNYNVFKEEIGITSEIEKRYQKPFHSIHSDYITIYRKYFNPEHSPYMKKEDNKS</sequence>
<dbReference type="Proteomes" id="UP000001979">
    <property type="component" value="Chromosome"/>
</dbReference>
<evidence type="ECO:0000313" key="3">
    <source>
        <dbReference type="Proteomes" id="UP000001979"/>
    </source>
</evidence>
<gene>
    <name evidence="2" type="ordered locus">Mbur_0565</name>
</gene>
<evidence type="ECO:0000313" key="2">
    <source>
        <dbReference type="EMBL" id="ABE51540.1"/>
    </source>
</evidence>
<keyword evidence="3" id="KW-1185">Reference proteome</keyword>
<protein>
    <recommendedName>
        <fullName evidence="1">DUF4935 domain-containing protein</fullName>
    </recommendedName>
</protein>
<dbReference type="KEGG" id="mbu:Mbur_0565"/>
<dbReference type="RefSeq" id="WP_011498702.1">
    <property type="nucleotide sequence ID" value="NC_007955.1"/>
</dbReference>